<dbReference type="SUPFAM" id="SSF51219">
    <property type="entry name" value="TRAP-like"/>
    <property type="match status" value="1"/>
</dbReference>
<evidence type="ECO:0000313" key="2">
    <source>
        <dbReference type="Proteomes" id="UP000248326"/>
    </source>
</evidence>
<protein>
    <submittedName>
        <fullName evidence="1">Uncharacterized protein (AIM24 family)</fullName>
    </submittedName>
</protein>
<gene>
    <name evidence="1" type="ORF">DES52_10968</name>
</gene>
<comment type="caution">
    <text evidence="1">The sequence shown here is derived from an EMBL/GenBank/DDBJ whole genome shotgun (WGS) entry which is preliminary data.</text>
</comment>
<dbReference type="InterPro" id="IPR036983">
    <property type="entry name" value="AIM24_sf"/>
</dbReference>
<organism evidence="1 2">
    <name type="scientific">Deinococcus yavapaiensis KR-236</name>
    <dbReference type="NCBI Taxonomy" id="694435"/>
    <lineage>
        <taxon>Bacteria</taxon>
        <taxon>Thermotogati</taxon>
        <taxon>Deinococcota</taxon>
        <taxon>Deinococci</taxon>
        <taxon>Deinococcales</taxon>
        <taxon>Deinococcaceae</taxon>
        <taxon>Deinococcus</taxon>
    </lineage>
</organism>
<evidence type="ECO:0000313" key="1">
    <source>
        <dbReference type="EMBL" id="PYE53296.1"/>
    </source>
</evidence>
<dbReference type="InterPro" id="IPR016031">
    <property type="entry name" value="Trp_RNA-bd_attenuator-like_dom"/>
</dbReference>
<sequence>MTGTTSTQYEILTFDTLTPTTMEAALLYHPLARTGARYRQLKITLSDSAIKLQKGVMQYVDGPITLTVESGGLGGMISRAVRNAATGDGDYKTTFTGTGDIYTEPSLQHYLPLALSGEEIVIDDNTFCACDASISVKLHVNRTLNALLGGEGWIQSKLSGTGRAMLRVPVPVAEIRVVRVRGELTLDGNLSVAHTAGLTVTAERAAKGFLASSRSGEGIVQRFRGEGSVWVMPTLPIHQALGPVRTTK</sequence>
<dbReference type="Proteomes" id="UP000248326">
    <property type="component" value="Unassembled WGS sequence"/>
</dbReference>
<dbReference type="Gene3D" id="3.60.160.10">
    <property type="entry name" value="Mitochondrial biogenesis AIM24"/>
    <property type="match status" value="1"/>
</dbReference>
<dbReference type="OrthoDB" id="9779518at2"/>
<keyword evidence="2" id="KW-1185">Reference proteome</keyword>
<dbReference type="PANTHER" id="PTHR38074">
    <property type="entry name" value="ALTERED INHERITANCE OF MITOCHONDRIA PROTEIN 24, MITOCHONDRIAL"/>
    <property type="match status" value="1"/>
</dbReference>
<dbReference type="EMBL" id="QJSX01000009">
    <property type="protein sequence ID" value="PYE53296.1"/>
    <property type="molecule type" value="Genomic_DNA"/>
</dbReference>
<dbReference type="RefSeq" id="WP_110887103.1">
    <property type="nucleotide sequence ID" value="NZ_QJSX01000009.1"/>
</dbReference>
<dbReference type="InterPro" id="IPR002838">
    <property type="entry name" value="AIM24"/>
</dbReference>
<name>A0A318S4E2_9DEIO</name>
<accession>A0A318S4E2</accession>
<reference evidence="1 2" key="1">
    <citation type="submission" date="2018-06" db="EMBL/GenBank/DDBJ databases">
        <title>Genomic Encyclopedia of Type Strains, Phase IV (KMG-IV): sequencing the most valuable type-strain genomes for metagenomic binning, comparative biology and taxonomic classification.</title>
        <authorList>
            <person name="Goeker M."/>
        </authorList>
    </citation>
    <scope>NUCLEOTIDE SEQUENCE [LARGE SCALE GENOMIC DNA]</scope>
    <source>
        <strain evidence="1 2">DSM 18048</strain>
    </source>
</reference>
<proteinExistence type="predicted"/>
<dbReference type="PANTHER" id="PTHR38074:SF1">
    <property type="entry name" value="ALTERED INHERITANCE OF MITOCHONDRIA PROTEIN 24, MITOCHONDRIAL"/>
    <property type="match status" value="1"/>
</dbReference>
<dbReference type="Pfam" id="PF01987">
    <property type="entry name" value="AIM24"/>
    <property type="match status" value="1"/>
</dbReference>
<dbReference type="AlphaFoldDB" id="A0A318S4E2"/>